<dbReference type="Gene3D" id="3.30.70.100">
    <property type="match status" value="1"/>
</dbReference>
<dbReference type="STRING" id="630626.EBL_c30860"/>
<dbReference type="SUPFAM" id="SSF54909">
    <property type="entry name" value="Dimeric alpha+beta barrel"/>
    <property type="match status" value="1"/>
</dbReference>
<gene>
    <name evidence="1" type="ordered locus">EBL_c30860</name>
</gene>
<dbReference type="KEGG" id="ebt:EBL_c30860"/>
<dbReference type="PATRIC" id="fig|630626.3.peg.3005"/>
<accession>I2BCA2</accession>
<dbReference type="AlphaFoldDB" id="I2BCA2"/>
<dbReference type="Proteomes" id="UP000001955">
    <property type="component" value="Chromosome"/>
</dbReference>
<evidence type="ECO:0008006" key="3">
    <source>
        <dbReference type="Google" id="ProtNLM"/>
    </source>
</evidence>
<evidence type="ECO:0000313" key="2">
    <source>
        <dbReference type="Proteomes" id="UP000001955"/>
    </source>
</evidence>
<dbReference type="eggNOG" id="COG2329">
    <property type="taxonomic scope" value="Bacteria"/>
</dbReference>
<protein>
    <recommendedName>
        <fullName evidence="3">Antibiotic biosynthesis monooxygenase</fullName>
    </recommendedName>
</protein>
<proteinExistence type="predicted"/>
<name>I2BCA2_SHIBC</name>
<sequence length="116" mass="13058">MYLSSFIFDKKAYDAEFYALDGEIDKRARALPGFIGMESFTDAGTGRLLNNYYWRDRASMDALIADAMHLKAKAGSERWISGYQTVIARIEGAHNVNLPHPLADLPLRYTPENPGE</sequence>
<dbReference type="RefSeq" id="WP_014716153.1">
    <property type="nucleotide sequence ID" value="NC_017910.1"/>
</dbReference>
<dbReference type="EMBL" id="CP001560">
    <property type="protein sequence ID" value="AFJ48156.1"/>
    <property type="molecule type" value="Genomic_DNA"/>
</dbReference>
<evidence type="ECO:0000313" key="1">
    <source>
        <dbReference type="EMBL" id="AFJ48156.1"/>
    </source>
</evidence>
<keyword evidence="2" id="KW-1185">Reference proteome</keyword>
<dbReference type="HOGENOM" id="CLU_149845_0_0_6"/>
<organism evidence="1 2">
    <name type="scientific">Shimwellia blattae (strain ATCC 29907 / DSM 4481 / JCM 1650 / NBRC 105725 / CDC 9005-74)</name>
    <name type="common">Escherichia blattae</name>
    <dbReference type="NCBI Taxonomy" id="630626"/>
    <lineage>
        <taxon>Bacteria</taxon>
        <taxon>Pseudomonadati</taxon>
        <taxon>Pseudomonadota</taxon>
        <taxon>Gammaproteobacteria</taxon>
        <taxon>Enterobacterales</taxon>
        <taxon>Enterobacteriaceae</taxon>
        <taxon>Shimwellia</taxon>
    </lineage>
</organism>
<dbReference type="InterPro" id="IPR011008">
    <property type="entry name" value="Dimeric_a/b-barrel"/>
</dbReference>
<reference evidence="1 2" key="1">
    <citation type="journal article" date="2012" name="J. Bacteriol.">
        <title>Complete genome sequence of the B12-producing Shimwellia blattae strain DSM 4481, isolated from a cockroach.</title>
        <authorList>
            <person name="Brzuszkiewicz E."/>
            <person name="Waschkowitz T."/>
            <person name="Wiezer A."/>
            <person name="Daniel R."/>
        </authorList>
    </citation>
    <scope>NUCLEOTIDE SEQUENCE [LARGE SCALE GENOMIC DNA]</scope>
    <source>
        <strain evidence="2">ATCC 29907 / DSM 4481 / JCM 1650 / NBRC 105725 / CDC 9005-74</strain>
    </source>
</reference>